<evidence type="ECO:0000256" key="6">
    <source>
        <dbReference type="ARBA" id="ARBA00023170"/>
    </source>
</evidence>
<feature type="transmembrane region" description="Helical" evidence="9">
    <location>
        <begin position="332"/>
        <end position="353"/>
    </location>
</feature>
<evidence type="ECO:0000259" key="10">
    <source>
        <dbReference type="PROSITE" id="PS50262"/>
    </source>
</evidence>
<proteinExistence type="inferred from homology"/>
<sequence length="402" mass="46251">MSFGGTLMLSFEALIVMLGVIGNISVVIVISRLGKKKQPVDYYVQNLAIADLGILLIAFPLVIIRIEMPSNWPFGEFACLYFYPMVEIFYGASVWYIVVIAFERYQRMISMKILGQNSRNKTTFQRAKTIATRVWAISFLIFCLPLYFVVKHVHLPGGGTFCGPAKWTRYSAIGYMVCLILLTYLLPLVVISFTYVSISRVLKRSDDFIKTMKQVQPVPVSENNKLFLARHAKSIRLRQNNRAKKILTPLVVTFAVTMLPVNMFRVTSVVWPAFEEQEYYAYLVHTMILLTFINSAANPIIYSLISKEFRRGIYTRYAKSIRLRQNNRAKKILTPLVVTFAVTMLPVNMFRVTSVVWPAFEEQEYYAYLVYTMMLLTFINSAANPIIYSLVSKEFRRGIYSL</sequence>
<dbReference type="InterPro" id="IPR017452">
    <property type="entry name" value="GPCR_Rhodpsn_7TM"/>
</dbReference>
<evidence type="ECO:0000256" key="3">
    <source>
        <dbReference type="ARBA" id="ARBA00022989"/>
    </source>
</evidence>
<feature type="transmembrane region" description="Helical" evidence="9">
    <location>
        <begin position="81"/>
        <end position="102"/>
    </location>
</feature>
<dbReference type="CDD" id="cd00637">
    <property type="entry name" value="7tm_classA_rhodopsin-like"/>
    <property type="match status" value="1"/>
</dbReference>
<keyword evidence="7 8" id="KW-0807">Transducer</keyword>
<comment type="similarity">
    <text evidence="8">Belongs to the G-protein coupled receptor 1 family.</text>
</comment>
<feature type="transmembrane region" description="Helical" evidence="9">
    <location>
        <begin position="365"/>
        <end position="391"/>
    </location>
</feature>
<evidence type="ECO:0000256" key="8">
    <source>
        <dbReference type="RuleBase" id="RU000688"/>
    </source>
</evidence>
<dbReference type="PANTHER" id="PTHR24243:SF208">
    <property type="entry name" value="PYROKININ-1 RECEPTOR"/>
    <property type="match status" value="1"/>
</dbReference>
<name>A0ABN8PTT2_9CNID</name>
<evidence type="ECO:0000313" key="12">
    <source>
        <dbReference type="Proteomes" id="UP001159405"/>
    </source>
</evidence>
<evidence type="ECO:0000256" key="2">
    <source>
        <dbReference type="ARBA" id="ARBA00022692"/>
    </source>
</evidence>
<keyword evidence="4 8" id="KW-0297">G-protein coupled receptor</keyword>
<feature type="domain" description="G-protein coupled receptors family 1 profile" evidence="10">
    <location>
        <begin position="300"/>
        <end position="388"/>
    </location>
</feature>
<keyword evidence="5 9" id="KW-0472">Membrane</keyword>
<keyword evidence="12" id="KW-1185">Reference proteome</keyword>
<dbReference type="PROSITE" id="PS50262">
    <property type="entry name" value="G_PROTEIN_RECEP_F1_2"/>
    <property type="match status" value="2"/>
</dbReference>
<organism evidence="11 12">
    <name type="scientific">Porites lobata</name>
    <dbReference type="NCBI Taxonomy" id="104759"/>
    <lineage>
        <taxon>Eukaryota</taxon>
        <taxon>Metazoa</taxon>
        <taxon>Cnidaria</taxon>
        <taxon>Anthozoa</taxon>
        <taxon>Hexacorallia</taxon>
        <taxon>Scleractinia</taxon>
        <taxon>Fungiina</taxon>
        <taxon>Poritidae</taxon>
        <taxon>Porites</taxon>
    </lineage>
</organism>
<feature type="transmembrane region" description="Helical" evidence="9">
    <location>
        <begin position="170"/>
        <end position="196"/>
    </location>
</feature>
<dbReference type="InterPro" id="IPR000276">
    <property type="entry name" value="GPCR_Rhodpsn"/>
</dbReference>
<dbReference type="PROSITE" id="PS00237">
    <property type="entry name" value="G_PROTEIN_RECEP_F1_1"/>
    <property type="match status" value="1"/>
</dbReference>
<dbReference type="SUPFAM" id="SSF81321">
    <property type="entry name" value="Family A G protein-coupled receptor-like"/>
    <property type="match status" value="2"/>
</dbReference>
<comment type="subcellular location">
    <subcellularLocation>
        <location evidence="1">Membrane</location>
        <topology evidence="1">Multi-pass membrane protein</topology>
    </subcellularLocation>
</comment>
<evidence type="ECO:0000256" key="4">
    <source>
        <dbReference type="ARBA" id="ARBA00023040"/>
    </source>
</evidence>
<comment type="caution">
    <text evidence="11">The sequence shown here is derived from an EMBL/GenBank/DDBJ whole genome shotgun (WGS) entry which is preliminary data.</text>
</comment>
<dbReference type="Pfam" id="PF00001">
    <property type="entry name" value="7tm_1"/>
    <property type="match status" value="2"/>
</dbReference>
<evidence type="ECO:0000256" key="1">
    <source>
        <dbReference type="ARBA" id="ARBA00004141"/>
    </source>
</evidence>
<evidence type="ECO:0000256" key="9">
    <source>
        <dbReference type="SAM" id="Phobius"/>
    </source>
</evidence>
<feature type="transmembrane region" description="Helical" evidence="9">
    <location>
        <begin position="130"/>
        <end position="150"/>
    </location>
</feature>
<dbReference type="EMBL" id="CALNXK010000082">
    <property type="protein sequence ID" value="CAH3147965.1"/>
    <property type="molecule type" value="Genomic_DNA"/>
</dbReference>
<keyword evidence="6 8" id="KW-0675">Receptor</keyword>
<dbReference type="PRINTS" id="PR00237">
    <property type="entry name" value="GPCRRHODOPSN"/>
</dbReference>
<protein>
    <recommendedName>
        <fullName evidence="10">G-protein coupled receptors family 1 profile domain-containing protein</fullName>
    </recommendedName>
</protein>
<keyword evidence="3 9" id="KW-1133">Transmembrane helix</keyword>
<dbReference type="Proteomes" id="UP001159405">
    <property type="component" value="Unassembled WGS sequence"/>
</dbReference>
<feature type="transmembrane region" description="Helical" evidence="9">
    <location>
        <begin position="279"/>
        <end position="305"/>
    </location>
</feature>
<feature type="non-terminal residue" evidence="11">
    <location>
        <position position="402"/>
    </location>
</feature>
<dbReference type="Gene3D" id="1.20.1070.10">
    <property type="entry name" value="Rhodopsin 7-helix transmembrane proteins"/>
    <property type="match status" value="2"/>
</dbReference>
<dbReference type="PANTHER" id="PTHR24243">
    <property type="entry name" value="G-PROTEIN COUPLED RECEPTOR"/>
    <property type="match status" value="1"/>
</dbReference>
<evidence type="ECO:0000256" key="5">
    <source>
        <dbReference type="ARBA" id="ARBA00023136"/>
    </source>
</evidence>
<evidence type="ECO:0000313" key="11">
    <source>
        <dbReference type="EMBL" id="CAH3147965.1"/>
    </source>
</evidence>
<feature type="transmembrane region" description="Helical" evidence="9">
    <location>
        <begin position="6"/>
        <end position="30"/>
    </location>
</feature>
<feature type="transmembrane region" description="Helical" evidence="9">
    <location>
        <begin position="42"/>
        <end position="66"/>
    </location>
</feature>
<gene>
    <name evidence="11" type="ORF">PLOB_00046377</name>
</gene>
<feature type="domain" description="G-protein coupled receptors family 1 profile" evidence="10">
    <location>
        <begin position="22"/>
        <end position="302"/>
    </location>
</feature>
<evidence type="ECO:0000256" key="7">
    <source>
        <dbReference type="ARBA" id="ARBA00023224"/>
    </source>
</evidence>
<reference evidence="11 12" key="1">
    <citation type="submission" date="2022-05" db="EMBL/GenBank/DDBJ databases">
        <authorList>
            <consortium name="Genoscope - CEA"/>
            <person name="William W."/>
        </authorList>
    </citation>
    <scope>NUCLEOTIDE SEQUENCE [LARGE SCALE GENOMIC DNA]</scope>
</reference>
<accession>A0ABN8PTT2</accession>
<keyword evidence="2 8" id="KW-0812">Transmembrane</keyword>
<feature type="transmembrane region" description="Helical" evidence="9">
    <location>
        <begin position="246"/>
        <end position="267"/>
    </location>
</feature>